<evidence type="ECO:0000313" key="2">
    <source>
        <dbReference type="Proteomes" id="UP000001107"/>
    </source>
</evidence>
<protein>
    <submittedName>
        <fullName evidence="1">CRISPR-associated TM1793 family protein</fullName>
    </submittedName>
</protein>
<dbReference type="HOGENOM" id="CLU_757921_0_0_2"/>
<dbReference type="eggNOG" id="arCOG12657">
    <property type="taxonomic scope" value="Archaea"/>
</dbReference>
<dbReference type="AlphaFoldDB" id="A6UNE8"/>
<dbReference type="CDD" id="cd09748">
    <property type="entry name" value="Cmr3_III-B"/>
    <property type="match status" value="1"/>
</dbReference>
<accession>A6UNE8</accession>
<dbReference type="OrthoDB" id="62370at2157"/>
<sequence length="362" mass="42120">MSNYLVKLTPIDRYFFGGNETFGDGKNTNYFVRSKEFPQQTSLLGMIKKEILIITGVYKEDFKEYREKELENTIGKTFKLSDSNQNHGIINSISPLFLLDNENNIYYKAPLDYGLTFVKSDGKCNFGNTEKEYLPFFENYDAKKGLPNKILSTKILSNRTDYELSEIFKEDVRIGINRKNGEEDGFYKQIFYRLKEGLSFAFVLNIDENNEHAKKFKIENDSHKNVCYIGADSSGFKLEIKEINDPSSYIMKNFTENDIQKGETSSKKFKRLLLVSDTFLKEEDYCEILNLSEFIIGETEKFRNMDTKSNKKSEKYVFLKRSSVIYSKTENSEKIKEKIENGSKCYENLNKIGYNVLKILGE</sequence>
<dbReference type="Proteomes" id="UP000001107">
    <property type="component" value="Chromosome"/>
</dbReference>
<dbReference type="GeneID" id="25393749"/>
<keyword evidence="2" id="KW-1185">Reference proteome</keyword>
<gene>
    <name evidence="1" type="ordered locus">Mevan_0107</name>
</gene>
<organism evidence="1 2">
    <name type="scientific">Methanococcus vannielii (strain ATCC 35089 / DSM 1224 / JCM 13029 / OCM 148 / SB)</name>
    <dbReference type="NCBI Taxonomy" id="406327"/>
    <lineage>
        <taxon>Archaea</taxon>
        <taxon>Methanobacteriati</taxon>
        <taxon>Methanobacteriota</taxon>
        <taxon>Methanomada group</taxon>
        <taxon>Methanococci</taxon>
        <taxon>Methanococcales</taxon>
        <taxon>Methanococcaceae</taxon>
        <taxon>Methanococcus</taxon>
    </lineage>
</organism>
<reference evidence="1" key="1">
    <citation type="submission" date="2007-06" db="EMBL/GenBank/DDBJ databases">
        <title>Complete sequence of Methanococcus vannielii SB.</title>
        <authorList>
            <consortium name="US DOE Joint Genome Institute"/>
            <person name="Copeland A."/>
            <person name="Lucas S."/>
            <person name="Lapidus A."/>
            <person name="Barry K."/>
            <person name="Glavina del Rio T."/>
            <person name="Dalin E."/>
            <person name="Tice H."/>
            <person name="Pitluck S."/>
            <person name="Chain P."/>
            <person name="Malfatti S."/>
            <person name="Shin M."/>
            <person name="Vergez L."/>
            <person name="Schmutz J."/>
            <person name="Larimer F."/>
            <person name="Land M."/>
            <person name="Hauser L."/>
            <person name="Kyrpides N."/>
            <person name="Anderson I."/>
            <person name="Sieprawska-Lupa M."/>
            <person name="Whitman W.B."/>
            <person name="Richardson P."/>
        </authorList>
    </citation>
    <scope>NUCLEOTIDE SEQUENCE [LARGE SCALE GENOMIC DNA]</scope>
    <source>
        <strain evidence="1">SB</strain>
    </source>
</reference>
<dbReference type="STRING" id="406327.Mevan_0107"/>
<dbReference type="KEGG" id="mvn:Mevan_0107"/>
<proteinExistence type="predicted"/>
<dbReference type="RefSeq" id="WP_011971924.1">
    <property type="nucleotide sequence ID" value="NC_009634.1"/>
</dbReference>
<evidence type="ECO:0000313" key="1">
    <source>
        <dbReference type="EMBL" id="ABR54020.1"/>
    </source>
</evidence>
<name>A6UNE8_METVS</name>
<dbReference type="EMBL" id="CP000742">
    <property type="protein sequence ID" value="ABR54020.1"/>
    <property type="molecule type" value="Genomic_DNA"/>
</dbReference>
<dbReference type="Pfam" id="PF09700">
    <property type="entry name" value="Cas_Cmr3"/>
    <property type="match status" value="1"/>
</dbReference>
<dbReference type="InterPro" id="IPR019117">
    <property type="entry name" value="CRISPR-assoc_protein_Cmr3"/>
</dbReference>